<accession>A0ABX8J0M4</accession>
<evidence type="ECO:0000313" key="1">
    <source>
        <dbReference type="EMBL" id="QWV17582.1"/>
    </source>
</evidence>
<dbReference type="InterPro" id="IPR008878">
    <property type="entry name" value="Transposase_IS66_Orf2"/>
</dbReference>
<name>A0ABX8J0M4_9GAMM</name>
<evidence type="ECO:0000313" key="2">
    <source>
        <dbReference type="Proteomes" id="UP000683436"/>
    </source>
</evidence>
<dbReference type="EMBL" id="CP076683">
    <property type="protein sequence ID" value="QWV17582.1"/>
    <property type="molecule type" value="Genomic_DNA"/>
</dbReference>
<keyword evidence="2" id="KW-1185">Reference proteome</keyword>
<organism evidence="1 2">
    <name type="scientific">Stutzerimonas zhaodongensis</name>
    <dbReference type="NCBI Taxonomy" id="1176257"/>
    <lineage>
        <taxon>Bacteria</taxon>
        <taxon>Pseudomonadati</taxon>
        <taxon>Pseudomonadota</taxon>
        <taxon>Gammaproteobacteria</taxon>
        <taxon>Pseudomonadales</taxon>
        <taxon>Pseudomonadaceae</taxon>
        <taxon>Stutzerimonas</taxon>
    </lineage>
</organism>
<reference evidence="1 2" key="1">
    <citation type="submission" date="2021-06" db="EMBL/GenBank/DDBJ databases">
        <title>Microbial metabolic specificity influences pelagic lipid remineralization.</title>
        <authorList>
            <person name="Behrendt L."/>
            <person name="Hunter J.E."/>
            <person name="Alcolombri U."/>
            <person name="Smriga S."/>
            <person name="Mincer T."/>
            <person name="Lowenstein D.P."/>
            <person name="Peaudecerf F.J."/>
            <person name="Fernandez V.I."/>
            <person name="Fredricks H."/>
            <person name="Almblad H."/>
            <person name="Harrison J.J."/>
            <person name="Stocker R."/>
            <person name="Van Mooy B.A.S."/>
        </authorList>
    </citation>
    <scope>NUCLEOTIDE SEQUENCE [LARGE SCALE GENOMIC DNA]</scope>
    <source>
        <strain evidence="1 2">A252</strain>
    </source>
</reference>
<dbReference type="Proteomes" id="UP000683436">
    <property type="component" value="Chromosome"/>
</dbReference>
<dbReference type="Pfam" id="PF05717">
    <property type="entry name" value="TnpB_IS66"/>
    <property type="match status" value="1"/>
</dbReference>
<protein>
    <submittedName>
        <fullName evidence="1">Transposase</fullName>
    </submittedName>
</protein>
<sequence>MACLWLKRLEAERFKTKPDVSDEAIELTVHELNWLLDGIDLWRNRPHQVLTPRFVA</sequence>
<gene>
    <name evidence="1" type="ORF">KQ248_02410</name>
</gene>
<proteinExistence type="predicted"/>